<keyword evidence="1" id="KW-0808">Transferase</keyword>
<proteinExistence type="predicted"/>
<protein>
    <submittedName>
        <fullName evidence="1">Nucleotidyltransferase family protein</fullName>
    </submittedName>
</protein>
<reference evidence="1 2" key="1">
    <citation type="submission" date="2019-08" db="EMBL/GenBank/DDBJ databases">
        <title>Amphibian skin-associated Pigmentiphaga: genome sequence and occurrence across geography and hosts.</title>
        <authorList>
            <person name="Bletz M.C."/>
            <person name="Bunk B."/>
            <person name="Sproeer C."/>
            <person name="Biwer P."/>
            <person name="Reiter S."/>
            <person name="Rabemananjara F.C.E."/>
            <person name="Schulz S."/>
            <person name="Overmann J."/>
            <person name="Vences M."/>
        </authorList>
    </citation>
    <scope>NUCLEOTIDE SEQUENCE [LARGE SCALE GENOMIC DNA]</scope>
    <source>
        <strain evidence="1 2">Mada1488</strain>
    </source>
</reference>
<dbReference type="GO" id="GO:0016740">
    <property type="term" value="F:transferase activity"/>
    <property type="evidence" value="ECO:0007669"/>
    <property type="project" value="UniProtKB-KW"/>
</dbReference>
<keyword evidence="2" id="KW-1185">Reference proteome</keyword>
<evidence type="ECO:0000313" key="1">
    <source>
        <dbReference type="EMBL" id="QEI09346.1"/>
    </source>
</evidence>
<dbReference type="KEGG" id="pacr:FXN63_15430"/>
<dbReference type="EMBL" id="CP043046">
    <property type="protein sequence ID" value="QEI09346.1"/>
    <property type="molecule type" value="Genomic_DNA"/>
</dbReference>
<dbReference type="PANTHER" id="PTHR39166">
    <property type="entry name" value="BLL1166 PROTEIN"/>
    <property type="match status" value="1"/>
</dbReference>
<organism evidence="1 2">
    <name type="scientific">Pigmentiphaga aceris</name>
    <dbReference type="NCBI Taxonomy" id="1940612"/>
    <lineage>
        <taxon>Bacteria</taxon>
        <taxon>Pseudomonadati</taxon>
        <taxon>Pseudomonadota</taxon>
        <taxon>Betaproteobacteria</taxon>
        <taxon>Burkholderiales</taxon>
        <taxon>Alcaligenaceae</taxon>
        <taxon>Pigmentiphaga</taxon>
    </lineage>
</organism>
<dbReference type="OrthoDB" id="9805247at2"/>
<dbReference type="InterPro" id="IPR009267">
    <property type="entry name" value="NTP_transf_6"/>
</dbReference>
<accession>A0A5C0B5Z0</accession>
<name>A0A5C0B5Z0_9BURK</name>
<dbReference type="PANTHER" id="PTHR39166:SF1">
    <property type="entry name" value="BLL1166 PROTEIN"/>
    <property type="match status" value="1"/>
</dbReference>
<dbReference type="AlphaFoldDB" id="A0A5C0B5Z0"/>
<gene>
    <name evidence="1" type="ORF">FXN63_15430</name>
</gene>
<evidence type="ECO:0000313" key="2">
    <source>
        <dbReference type="Proteomes" id="UP000325161"/>
    </source>
</evidence>
<dbReference type="Proteomes" id="UP000325161">
    <property type="component" value="Chromosome"/>
</dbReference>
<sequence>MVSTSASLMAALRAARSLALHDWCIGAGAVRSLVWDTLHGHACPSAPEDIDVVYYDARACPAQDAQLEARLRATIPTMRWEVTNQAHVHEWFASTLGQTVAPFSSLKEGIATWPEYATCVGVYVNEDDSIGIVAPYGLDDLFNLRVRHNPTRASLDTYRQRVHDKRFQERWPRLSISME</sequence>
<dbReference type="Pfam" id="PF06042">
    <property type="entry name" value="NTP_transf_6"/>
    <property type="match status" value="1"/>
</dbReference>